<comment type="similarity">
    <text evidence="2">Belongs to the drug/metabolite transporter (DMT) superfamily. 10 TMS drug/metabolite exporter (DME) (TC 2.A.7.3) family.</text>
</comment>
<dbReference type="PANTHER" id="PTHR22911:SF6">
    <property type="entry name" value="SOLUTE CARRIER FAMILY 35 MEMBER G1"/>
    <property type="match status" value="1"/>
</dbReference>
<feature type="transmembrane region" description="Helical" evidence="6">
    <location>
        <begin position="275"/>
        <end position="295"/>
    </location>
</feature>
<feature type="transmembrane region" description="Helical" evidence="6">
    <location>
        <begin position="12"/>
        <end position="31"/>
    </location>
</feature>
<evidence type="ECO:0000256" key="2">
    <source>
        <dbReference type="ARBA" id="ARBA00009853"/>
    </source>
</evidence>
<dbReference type="InterPro" id="IPR000620">
    <property type="entry name" value="EamA_dom"/>
</dbReference>
<feature type="transmembrane region" description="Helical" evidence="6">
    <location>
        <begin position="83"/>
        <end position="100"/>
    </location>
</feature>
<comment type="caution">
    <text evidence="8">The sequence shown here is derived from an EMBL/GenBank/DDBJ whole genome shotgun (WGS) entry which is preliminary data.</text>
</comment>
<feature type="domain" description="EamA" evidence="7">
    <location>
        <begin position="18"/>
        <end position="146"/>
    </location>
</feature>
<dbReference type="Pfam" id="PF00892">
    <property type="entry name" value="EamA"/>
    <property type="match status" value="2"/>
</dbReference>
<dbReference type="EMBL" id="ATHL01000018">
    <property type="protein sequence ID" value="EQB19375.1"/>
    <property type="molecule type" value="Genomic_DNA"/>
</dbReference>
<keyword evidence="5 6" id="KW-0472">Membrane</keyword>
<evidence type="ECO:0000256" key="5">
    <source>
        <dbReference type="ARBA" id="ARBA00023136"/>
    </source>
</evidence>
<reference evidence="8 9" key="1">
    <citation type="journal article" date="2013" name="Genome Announc.">
        <title>Genome Sequence of Novosphingobium lindaniclasticum LE124T, Isolated from a Hexachlorocyclohexane Dumpsite.</title>
        <authorList>
            <person name="Saxena A."/>
            <person name="Nayyar N."/>
            <person name="Sangwan N."/>
            <person name="Kumari R."/>
            <person name="Khurana J.P."/>
            <person name="Lal R."/>
        </authorList>
    </citation>
    <scope>NUCLEOTIDE SEQUENCE [LARGE SCALE GENOMIC DNA]</scope>
    <source>
        <strain evidence="8 9">LE124</strain>
    </source>
</reference>
<feature type="domain" description="EamA" evidence="7">
    <location>
        <begin position="163"/>
        <end position="289"/>
    </location>
</feature>
<dbReference type="SUPFAM" id="SSF103481">
    <property type="entry name" value="Multidrug resistance efflux transporter EmrE"/>
    <property type="match status" value="2"/>
</dbReference>
<dbReference type="PANTHER" id="PTHR22911">
    <property type="entry name" value="ACYL-MALONYL CONDENSING ENZYME-RELATED"/>
    <property type="match status" value="1"/>
</dbReference>
<accession>T0J5F0</accession>
<evidence type="ECO:0000256" key="6">
    <source>
        <dbReference type="SAM" id="Phobius"/>
    </source>
</evidence>
<sequence>MNAASASPTGDRSAALPILAVVAGIATFSAMDAVIKGASLAVGVYMALLLRNSFAAILTFPLWLRAGRPKPSRAAFRVHVQRAVITSAMATLFFYGLVRIPMAEGIAISFVAPIIALYFAALLLGETIRRRAVLASLLGVVGVLVIGAGRFGSGAYSDEAVAGTTAILLSAVLYAINLVLQRKQALLAGPVEIAQFQNLLTALIFLGVSPWFAAVPDKPSLLLILAGAVLATMALLFLSWGYARAEAQVLLPIEYTGFLWAALLGWLMFGERLDLPTVAGAILIVIGCSIGARNAKVESQSPRRAPLT</sequence>
<name>T0J5F0_9SPHN</name>
<evidence type="ECO:0000256" key="1">
    <source>
        <dbReference type="ARBA" id="ARBA00004141"/>
    </source>
</evidence>
<dbReference type="OrthoDB" id="7818056at2"/>
<evidence type="ECO:0000313" key="8">
    <source>
        <dbReference type="EMBL" id="EQB19375.1"/>
    </source>
</evidence>
<dbReference type="AlphaFoldDB" id="T0J5F0"/>
<evidence type="ECO:0000259" key="7">
    <source>
        <dbReference type="Pfam" id="PF00892"/>
    </source>
</evidence>
<organism evidence="8 9">
    <name type="scientific">Novosphingobium lindaniclasticum LE124</name>
    <dbReference type="NCBI Taxonomy" id="1096930"/>
    <lineage>
        <taxon>Bacteria</taxon>
        <taxon>Pseudomonadati</taxon>
        <taxon>Pseudomonadota</taxon>
        <taxon>Alphaproteobacteria</taxon>
        <taxon>Sphingomonadales</taxon>
        <taxon>Sphingomonadaceae</taxon>
        <taxon>Novosphingobium</taxon>
    </lineage>
</organism>
<keyword evidence="3 6" id="KW-0812">Transmembrane</keyword>
<feature type="transmembrane region" description="Helical" evidence="6">
    <location>
        <begin position="161"/>
        <end position="180"/>
    </location>
</feature>
<evidence type="ECO:0000313" key="9">
    <source>
        <dbReference type="Proteomes" id="UP000015527"/>
    </source>
</evidence>
<feature type="transmembrane region" description="Helical" evidence="6">
    <location>
        <begin position="106"/>
        <end position="125"/>
    </location>
</feature>
<dbReference type="InterPro" id="IPR037185">
    <property type="entry name" value="EmrE-like"/>
</dbReference>
<evidence type="ECO:0000256" key="4">
    <source>
        <dbReference type="ARBA" id="ARBA00022989"/>
    </source>
</evidence>
<keyword evidence="4 6" id="KW-1133">Transmembrane helix</keyword>
<keyword evidence="9" id="KW-1185">Reference proteome</keyword>
<dbReference type="Gene3D" id="1.10.3730.20">
    <property type="match status" value="1"/>
</dbReference>
<feature type="transmembrane region" description="Helical" evidence="6">
    <location>
        <begin position="192"/>
        <end position="214"/>
    </location>
</feature>
<feature type="transmembrane region" description="Helical" evidence="6">
    <location>
        <begin position="43"/>
        <end position="63"/>
    </location>
</feature>
<comment type="subcellular location">
    <subcellularLocation>
        <location evidence="1">Membrane</location>
        <topology evidence="1">Multi-pass membrane protein</topology>
    </subcellularLocation>
</comment>
<feature type="transmembrane region" description="Helical" evidence="6">
    <location>
        <begin position="220"/>
        <end position="242"/>
    </location>
</feature>
<dbReference type="RefSeq" id="WP_021232400.1">
    <property type="nucleotide sequence ID" value="NZ_ATHL01000018.1"/>
</dbReference>
<feature type="transmembrane region" description="Helical" evidence="6">
    <location>
        <begin position="249"/>
        <end position="269"/>
    </location>
</feature>
<dbReference type="GO" id="GO:0016020">
    <property type="term" value="C:membrane"/>
    <property type="evidence" value="ECO:0007669"/>
    <property type="project" value="UniProtKB-SubCell"/>
</dbReference>
<protein>
    <recommendedName>
        <fullName evidence="7">EamA domain-containing protein</fullName>
    </recommendedName>
</protein>
<feature type="transmembrane region" description="Helical" evidence="6">
    <location>
        <begin position="132"/>
        <end position="149"/>
    </location>
</feature>
<dbReference type="eggNOG" id="COG0697">
    <property type="taxonomic scope" value="Bacteria"/>
</dbReference>
<dbReference type="PATRIC" id="fig|1096930.3.peg.411"/>
<proteinExistence type="inferred from homology"/>
<gene>
    <name evidence="8" type="ORF">L284_02115</name>
</gene>
<dbReference type="Proteomes" id="UP000015527">
    <property type="component" value="Unassembled WGS sequence"/>
</dbReference>
<evidence type="ECO:0000256" key="3">
    <source>
        <dbReference type="ARBA" id="ARBA00022692"/>
    </source>
</evidence>